<comment type="caution">
    <text evidence="13">The sequence shown here is derived from an EMBL/GenBank/DDBJ whole genome shotgun (WGS) entry which is preliminary data.</text>
</comment>
<dbReference type="AlphaFoldDB" id="A0A540VW82"/>
<reference evidence="13 14" key="1">
    <citation type="submission" date="2019-06" db="EMBL/GenBank/DDBJ databases">
        <title>Metagenome assembled Genome of Spiribacter salinus SL48-SHIP from the microbial mat of Salt Lake 48 (Novosibirsk region, Russia).</title>
        <authorList>
            <person name="Shipova A."/>
            <person name="Rozanov A.S."/>
            <person name="Bryanskaya A.V."/>
            <person name="Peltek S.E."/>
        </authorList>
    </citation>
    <scope>NUCLEOTIDE SEQUENCE [LARGE SCALE GENOMIC DNA]</scope>
    <source>
        <strain evidence="13">SL48-SHIP-2</strain>
    </source>
</reference>
<dbReference type="GO" id="GO:0051539">
    <property type="term" value="F:4 iron, 4 sulfur cluster binding"/>
    <property type="evidence" value="ECO:0007669"/>
    <property type="project" value="UniProtKB-KW"/>
</dbReference>
<protein>
    <recommendedName>
        <fullName evidence="4">Type-4 uracil-DNA glycosylase</fullName>
        <ecNumber evidence="3">3.2.2.27</ecNumber>
    </recommendedName>
</protein>
<dbReference type="SMART" id="SM00987">
    <property type="entry name" value="UreE_C"/>
    <property type="match status" value="1"/>
</dbReference>
<dbReference type="InterPro" id="IPR036895">
    <property type="entry name" value="Uracil-DNA_glycosylase-like_sf"/>
</dbReference>
<dbReference type="SUPFAM" id="SSF52141">
    <property type="entry name" value="Uracil-DNA glycosylase-like"/>
    <property type="match status" value="1"/>
</dbReference>
<dbReference type="SMART" id="SM00986">
    <property type="entry name" value="UDG"/>
    <property type="match status" value="1"/>
</dbReference>
<dbReference type="EC" id="3.2.2.27" evidence="3"/>
<evidence type="ECO:0000256" key="11">
    <source>
        <dbReference type="ARBA" id="ARBA00023204"/>
    </source>
</evidence>
<keyword evidence="9" id="KW-0408">Iron</keyword>
<dbReference type="Pfam" id="PF03167">
    <property type="entry name" value="UDG"/>
    <property type="match status" value="1"/>
</dbReference>
<evidence type="ECO:0000256" key="1">
    <source>
        <dbReference type="ARBA" id="ARBA00001400"/>
    </source>
</evidence>
<keyword evidence="7" id="KW-0227">DNA damage</keyword>
<organism evidence="13 14">
    <name type="scientific">Spiribacter salinus</name>
    <dbReference type="NCBI Taxonomy" id="1335746"/>
    <lineage>
        <taxon>Bacteria</taxon>
        <taxon>Pseudomonadati</taxon>
        <taxon>Pseudomonadota</taxon>
        <taxon>Gammaproteobacteria</taxon>
        <taxon>Chromatiales</taxon>
        <taxon>Ectothiorhodospiraceae</taxon>
        <taxon>Spiribacter</taxon>
    </lineage>
</organism>
<keyword evidence="10" id="KW-0411">Iron-sulfur</keyword>
<dbReference type="InterPro" id="IPR005122">
    <property type="entry name" value="Uracil-DNA_glycosylase-like"/>
</dbReference>
<dbReference type="Proteomes" id="UP000315400">
    <property type="component" value="Unassembled WGS sequence"/>
</dbReference>
<name>A0A540VW82_9GAMM</name>
<evidence type="ECO:0000256" key="7">
    <source>
        <dbReference type="ARBA" id="ARBA00022763"/>
    </source>
</evidence>
<evidence type="ECO:0000256" key="10">
    <source>
        <dbReference type="ARBA" id="ARBA00023014"/>
    </source>
</evidence>
<evidence type="ECO:0000259" key="12">
    <source>
        <dbReference type="SMART" id="SM00986"/>
    </source>
</evidence>
<proteinExistence type="inferred from homology"/>
<evidence type="ECO:0000256" key="8">
    <source>
        <dbReference type="ARBA" id="ARBA00022801"/>
    </source>
</evidence>
<dbReference type="GO" id="GO:0006281">
    <property type="term" value="P:DNA repair"/>
    <property type="evidence" value="ECO:0007669"/>
    <property type="project" value="UniProtKB-KW"/>
</dbReference>
<dbReference type="PANTHER" id="PTHR33693">
    <property type="entry name" value="TYPE-5 URACIL-DNA GLYCOSYLASE"/>
    <property type="match status" value="1"/>
</dbReference>
<dbReference type="PANTHER" id="PTHR33693:SF1">
    <property type="entry name" value="TYPE-4 URACIL-DNA GLYCOSYLASE"/>
    <property type="match status" value="1"/>
</dbReference>
<evidence type="ECO:0000256" key="6">
    <source>
        <dbReference type="ARBA" id="ARBA00022723"/>
    </source>
</evidence>
<gene>
    <name evidence="13" type="ORF">FKY71_00790</name>
</gene>
<keyword evidence="6" id="KW-0479">Metal-binding</keyword>
<evidence type="ECO:0000256" key="9">
    <source>
        <dbReference type="ARBA" id="ARBA00023004"/>
    </source>
</evidence>
<keyword evidence="11" id="KW-0234">DNA repair</keyword>
<evidence type="ECO:0000313" key="13">
    <source>
        <dbReference type="EMBL" id="TQF00947.1"/>
    </source>
</evidence>
<sequence>MTELDVRRKRLLYEMGVTVWRSPPSSAGTGQAWARLEREITRCEACELHQGRTQAVPGSGDRQARLLIVGEAPGKTEDARGEPFVGRSGQLLDAMLAAIGLDRTHDVFITNVAKCHPPGDRDPRRGEVQACQGWLEAQIRLLAPACILAVGKMSAETLTGTRDGLGTLRGQWMAWGEATIPLRVTYHPAYLLRYPGEKAAAWEDLLAVKRALQEVAA</sequence>
<dbReference type="InterPro" id="IPR051536">
    <property type="entry name" value="UDG_Type-4/5"/>
</dbReference>
<dbReference type="STRING" id="1260251.SPISAL_02605"/>
<feature type="domain" description="Uracil-DNA glycosylase-like" evidence="12">
    <location>
        <begin position="57"/>
        <end position="206"/>
    </location>
</feature>
<evidence type="ECO:0000256" key="2">
    <source>
        <dbReference type="ARBA" id="ARBA00006521"/>
    </source>
</evidence>
<dbReference type="EMBL" id="VIFK01000002">
    <property type="protein sequence ID" value="TQF00947.1"/>
    <property type="molecule type" value="Genomic_DNA"/>
</dbReference>
<keyword evidence="5" id="KW-0004">4Fe-4S</keyword>
<dbReference type="GO" id="GO:0046872">
    <property type="term" value="F:metal ion binding"/>
    <property type="evidence" value="ECO:0007669"/>
    <property type="project" value="UniProtKB-KW"/>
</dbReference>
<evidence type="ECO:0000256" key="3">
    <source>
        <dbReference type="ARBA" id="ARBA00012030"/>
    </source>
</evidence>
<evidence type="ECO:0000256" key="4">
    <source>
        <dbReference type="ARBA" id="ARBA00019403"/>
    </source>
</evidence>
<dbReference type="NCBIfam" id="TIGR00758">
    <property type="entry name" value="UDG_fam4"/>
    <property type="match status" value="1"/>
</dbReference>
<accession>A0A540VW82</accession>
<evidence type="ECO:0000313" key="14">
    <source>
        <dbReference type="Proteomes" id="UP000315400"/>
    </source>
</evidence>
<evidence type="ECO:0000256" key="5">
    <source>
        <dbReference type="ARBA" id="ARBA00022485"/>
    </source>
</evidence>
<dbReference type="InterPro" id="IPR005273">
    <property type="entry name" value="Ura-DNA_glyco_family4"/>
</dbReference>
<comment type="catalytic activity">
    <reaction evidence="1">
        <text>Hydrolyzes single-stranded DNA or mismatched double-stranded DNA and polynucleotides, releasing free uracil.</text>
        <dbReference type="EC" id="3.2.2.27"/>
    </reaction>
</comment>
<dbReference type="Gene3D" id="3.40.470.10">
    <property type="entry name" value="Uracil-DNA glycosylase-like domain"/>
    <property type="match status" value="1"/>
</dbReference>
<keyword evidence="8" id="KW-0378">Hydrolase</keyword>
<dbReference type="GO" id="GO:0004844">
    <property type="term" value="F:uracil DNA N-glycosylase activity"/>
    <property type="evidence" value="ECO:0007669"/>
    <property type="project" value="UniProtKB-EC"/>
</dbReference>
<dbReference type="CDD" id="cd10030">
    <property type="entry name" value="UDG-F4_TTUDGA_SPO1dp_like"/>
    <property type="match status" value="1"/>
</dbReference>
<comment type="similarity">
    <text evidence="2">Belongs to the uracil-DNA glycosylase (UDG) superfamily. Type 4 (UDGa) family.</text>
</comment>